<keyword evidence="8" id="KW-1185">Reference proteome</keyword>
<dbReference type="Gene3D" id="3.30.300.30">
    <property type="match status" value="4"/>
</dbReference>
<evidence type="ECO:0000313" key="8">
    <source>
        <dbReference type="Proteomes" id="UP000590647"/>
    </source>
</evidence>
<dbReference type="GO" id="GO:0044550">
    <property type="term" value="P:secondary metabolite biosynthetic process"/>
    <property type="evidence" value="ECO:0007669"/>
    <property type="project" value="UniProtKB-ARBA"/>
</dbReference>
<dbReference type="FunFam" id="3.40.50.12780:FF:000012">
    <property type="entry name" value="Non-ribosomal peptide synthetase"/>
    <property type="match status" value="1"/>
</dbReference>
<dbReference type="SUPFAM" id="SSF51735">
    <property type="entry name" value="NAD(P)-binding Rossmann-fold domains"/>
    <property type="match status" value="4"/>
</dbReference>
<dbReference type="GO" id="GO:0031177">
    <property type="term" value="F:phosphopantetheine binding"/>
    <property type="evidence" value="ECO:0007669"/>
    <property type="project" value="InterPro"/>
</dbReference>
<dbReference type="CDD" id="cd17643">
    <property type="entry name" value="A_NRPS_Cytc1-like"/>
    <property type="match status" value="1"/>
</dbReference>
<dbReference type="InterPro" id="IPR009081">
    <property type="entry name" value="PP-bd_ACP"/>
</dbReference>
<dbReference type="InterPro" id="IPR020806">
    <property type="entry name" value="PKS_PP-bd"/>
</dbReference>
<comment type="similarity">
    <text evidence="2">Belongs to the ATP-dependent AMP-binding enzyme family.</text>
</comment>
<dbReference type="InterPro" id="IPR020845">
    <property type="entry name" value="AMP-binding_CS"/>
</dbReference>
<dbReference type="Gene3D" id="3.30.559.30">
    <property type="entry name" value="Nonribosomal peptide synthetase, condensation domain"/>
    <property type="match status" value="3"/>
</dbReference>
<dbReference type="GO" id="GO:0003824">
    <property type="term" value="F:catalytic activity"/>
    <property type="evidence" value="ECO:0007669"/>
    <property type="project" value="InterPro"/>
</dbReference>
<keyword evidence="4" id="KW-0597">Phosphoprotein</keyword>
<gene>
    <name evidence="7" type="ORF">HDA41_000164</name>
</gene>
<accession>A0A7W9GY45</accession>
<dbReference type="Pfam" id="PF13193">
    <property type="entry name" value="AMP-binding_C"/>
    <property type="match status" value="1"/>
</dbReference>
<dbReference type="GO" id="GO:0043041">
    <property type="term" value="P:amino acid activation for nonribosomal peptide biosynthetic process"/>
    <property type="evidence" value="ECO:0007669"/>
    <property type="project" value="TreeGrafter"/>
</dbReference>
<reference evidence="7 8" key="1">
    <citation type="submission" date="2020-08" db="EMBL/GenBank/DDBJ databases">
        <title>Sequencing the genomes of 1000 actinobacteria strains.</title>
        <authorList>
            <person name="Klenk H.-P."/>
        </authorList>
    </citation>
    <scope>NUCLEOTIDE SEQUENCE [LARGE SCALE GENOMIC DNA]</scope>
    <source>
        <strain evidence="7 8">DSM 40084</strain>
    </source>
</reference>
<feature type="region of interest" description="Disordered" evidence="5">
    <location>
        <begin position="4043"/>
        <end position="4088"/>
    </location>
</feature>
<dbReference type="PROSITE" id="PS00455">
    <property type="entry name" value="AMP_BINDING"/>
    <property type="match status" value="2"/>
</dbReference>
<dbReference type="CDD" id="cd19540">
    <property type="entry name" value="LCL_NRPS-like"/>
    <property type="match status" value="2"/>
</dbReference>
<dbReference type="SMART" id="SM00822">
    <property type="entry name" value="PKS_KR"/>
    <property type="match status" value="2"/>
</dbReference>
<dbReference type="Pfam" id="PF00501">
    <property type="entry name" value="AMP-binding"/>
    <property type="match status" value="2"/>
</dbReference>
<dbReference type="InterPro" id="IPR045851">
    <property type="entry name" value="AMP-bd_C_sf"/>
</dbReference>
<evidence type="ECO:0000313" key="7">
    <source>
        <dbReference type="EMBL" id="MBB5792200.1"/>
    </source>
</evidence>
<protein>
    <submittedName>
        <fullName evidence="7">Amino acid adenylation domain-containing protein</fullName>
    </submittedName>
</protein>
<dbReference type="InterPro" id="IPR010071">
    <property type="entry name" value="AA_adenyl_dom"/>
</dbReference>
<dbReference type="NCBIfam" id="TIGR01733">
    <property type="entry name" value="AA-adenyl-dom"/>
    <property type="match status" value="1"/>
</dbReference>
<name>A0A7W9GY45_9ACTN</name>
<dbReference type="Gene3D" id="3.40.50.12780">
    <property type="entry name" value="N-terminal domain of ligase-like"/>
    <property type="match status" value="2"/>
</dbReference>
<dbReference type="Pfam" id="PF00668">
    <property type="entry name" value="Condensation"/>
    <property type="match status" value="3"/>
</dbReference>
<dbReference type="InterPro" id="IPR023213">
    <property type="entry name" value="CAT-like_dom_sf"/>
</dbReference>
<feature type="domain" description="Carrier" evidence="6">
    <location>
        <begin position="3974"/>
        <end position="4049"/>
    </location>
</feature>
<organism evidence="7 8">
    <name type="scientific">Streptomyces caelestis</name>
    <dbReference type="NCBI Taxonomy" id="36816"/>
    <lineage>
        <taxon>Bacteria</taxon>
        <taxon>Bacillati</taxon>
        <taxon>Actinomycetota</taxon>
        <taxon>Actinomycetes</taxon>
        <taxon>Kitasatosporales</taxon>
        <taxon>Streptomycetaceae</taxon>
        <taxon>Streptomyces</taxon>
    </lineage>
</organism>
<dbReference type="PANTHER" id="PTHR45527">
    <property type="entry name" value="NONRIBOSOMAL PEPTIDE SYNTHETASE"/>
    <property type="match status" value="1"/>
</dbReference>
<dbReference type="Proteomes" id="UP000590647">
    <property type="component" value="Unassembled WGS sequence"/>
</dbReference>
<dbReference type="CDD" id="cd08953">
    <property type="entry name" value="KR_2_SDR_x"/>
    <property type="match status" value="1"/>
</dbReference>
<dbReference type="Pfam" id="PF08659">
    <property type="entry name" value="KR"/>
    <property type="match status" value="2"/>
</dbReference>
<dbReference type="FunFam" id="1.10.1200.10:FF:000005">
    <property type="entry name" value="Nonribosomal peptide synthetase 1"/>
    <property type="match status" value="1"/>
</dbReference>
<dbReference type="GO" id="GO:0017000">
    <property type="term" value="P:antibiotic biosynthetic process"/>
    <property type="evidence" value="ECO:0007669"/>
    <property type="project" value="UniProtKB-ARBA"/>
</dbReference>
<dbReference type="GO" id="GO:0005829">
    <property type="term" value="C:cytosol"/>
    <property type="evidence" value="ECO:0007669"/>
    <property type="project" value="TreeGrafter"/>
</dbReference>
<sequence length="4088" mass="436746">MLPDANGPEALPTADTAGLLDLTRAQRGIWYGQQLDPGNPAYNTGEYLEIHGPLDPELFETALRRVIAEAETFRLRFVETGDGPRCRVSPAVDCKPHLLDVSAEPDPQAAAEEWIRSDLATPADLTEGPLFTQALFKAADDRWFWYQRAHHILLDGYSYLLVFRQVAEVYTALAKGHDTAGSFPPVHTLLDEETSYRAGQRFERDRAYWTERFADAPEAVGLTEGTAQPSASHLRCATTLSAAEAERLSAAAARLGVGRTELFLAAVGAYVHRVTGAPDVVLGLTTLSRLGTAPLRTPGTTSNNLPLRLDVQRDTPVGELVRSVAADLRAVRAHQQYRGEDLRRDLKLLGGTRRLYGPLVNLVFFHHDVRFGDFATTPHHLSGGAVEDLSITVRPGPGGAGLLLAFDANPALYTQDQLAEHQERFLLLLGQLADAEADMSLARTTLLRSGEEPAHTPAEHMPAAPGTTLPQLFEAQAARTPQAVAVTHEGTSIGYAELNARANRLARLLVGRGAGPGRIVALALHRSPELIVGILAVLKSGAAYLPLDPGYPAERIRLVAEDASPALLVTDAHTAPELPDVGAPVVVLGDPGTDQELAACSDVDLTDADRPAPLAPEDIAYIIYTSGSTGRPKGVAIPHSNVISLFRGASAHFTFTGDDVWPLFHSYAFDVSVWEMWGALLHGGRLVVVPHTVTRSPGEFLDLLRRERVTVLNQTPSAFRQLVEADREAHRDGHDHDPFALRYIVFAGEALNFAQLRPWVERYGDEAPVLVNMYGITETTVHSTYQRVTREMVTADRGRSAIGTALPHLRVYVLDHCGQHAPPGWVGEIHVAGQGLAQGYLGRPDLTAERFVDDPFGRPGELMYRSGDLARRLADGTLEFVGRRDHQVKIRGFRIEPGEIEVVLADHPGVTQAAVVVRERAEVEDRILVAYAVPEPGHRPDAAELRGHLARRLPEHMVPSACVVVDRLPLTPNGKLDVAALPAPDFAGTAGAGRGPAGESEKRLCELFEQVLGLSAGAVGPDDDFFDLGGHSVLATRLQTRIRAAFDAEIGMAAIFEAASPGALAALLAEHAADATAQGDAGAARPPLVPAVRPEHVPLSPAQARIWFLNRLEGPSPTYHIPLVLSLRTAPDADTLRAALADVCTRHEALRTVFPDVEGDPRQVVLDPDSPQARPVLEVADVAATDLASRVRSAARQGFDLSAQIPLRAHLFRADDSTTALLLVLHHIAGDGWSLVPLAQDLAEAYTARAEGRVPDWQPLPVQYADYTLWQRELLGDPADADSRAGRQLAYWQRTLAAAPEQLDLPYDRLRTRTHQYAGDAVPVGLDADLHRKLSELAGAHRTTVFMVLQAALAATLARSGAGPDIPLGTAVAGRHDAALDHLVGFFSNTLVLRTDTSGDPSFEELLERVRKDNLAAQAHQDLPFDWLVDRLAPPRVAGRHPLFQVMLVLQNAGDATLEMEGSTLRLEPTDVGVSRFDLTLSLAERRGEAGEPAGVAGSVEYSTELFERATVEALVERLRAVLARAVAASDRPLSQLLPDGETRQHLQDSLPGCERALLAQDGVRECLVSLRTSATGVPEPVAYVVPEAPVDPAALAVAGRAALPPTAPPLRVVPVTAVPRTAQGAVDTEALLALPVLDEGVARAWERRLTADPDVTGAAVAVRDRVPPAPGRLHIGDLLTPSRTAPEPTPGTEGVNPDRQTPLSISEGPALRLLPQRTLADALAAAEAGHGEVVHIRPDGSEERQSYAELAEDASRVLHGLRQAGLRAGDKVLFQLPDTRDFVVGFWACALGGMVPVPLAAPPAGYAHGGAQVTRLVDAWTMLDGPCVLAPASARDAIRTLLAEQNGGPEPQVAAVDDLLTGPRDRDWHPADPDDLALLLLTSGSTGKPKAVEQRHRNLLAHVAAAVQQHGLTADDVSFNWMPLDHVGGVVMFHLRDVVLGARQVLAPTAWVLEEPLRWLDAIDRHRAASTWAPNFAYGLVADRLAAAPDHDWDLSCLRLALNGGEGLAARVARRFLSELRPFGLPATAMHPVWGMSETSSGETDAVLTLDGSSDDDPHVSCGRPYPGFAIRIVADSGEALPEGETGRMQVRGPMVTDGYHRAPEHNAEAFTADGWFDTGDLAFLRDGAVTLTGRAKDVIIVNGVNHPSQAVEGAVEEIDGVERSFTAAVAVRGSADATTDELAVFCVPAPGSDRRGLVAAITGRVTREFGVTPAHVLPVCREDIPKTEIGKIQRALLRKRFEDGLYADVLRDTDVLLGNERTVPDWFHRPVWLRAERVHGTDPRAAAGQVLLVAEPGCPLLEPLARRIAASGGTSSVVTPPASGALTPQAWTTALTPAFEGPVNRVVDLTMAGPAEPDSRDPGRLRADARRMAALIGAMAALAGDERRITLDVVAVAGCQVRPDEPVHPARAAAVAVLKSALQELPWLDGRWTDLDGADAAQRPDLAAAAVHDEIVTPPSEPVVALRDGTRWVNRLTALPTPRPDGYGVPPFREGGHYLITGGLGGLGVEVARTLLTDHRARLTLIGRGPLQSTSGRAEALAELRALGDVRYVGADLADPDAVRRALADAESAAGRVDGVLHLAGHFAERPLTDGDGQHWQAVLAAKTTGAAVLTDLLRDRPGTLFVSFSSVNGHFGGAFAAAYAAANACVDALAAQQRSLGLRAYSVAWSMWDEIGASRGYALKDLTRARGFRLIGRQDGMRSLTVALRHDPGHVLIGLDPGAPWVRSHLDTPTETLRMLEAHVTGKDPGEPTAATEPDRFGTPVPCAVRQVDVLPARSGGRAAGGPDATEPDGGEPATPLEQALARVWCELLGVERIGRNDNFFALGGHSLLAARLVGRIRAAEGLELSVADLFAAPTLAELAECAAAGRPRPPLVREQRPDPMPLSPAQTRLWFIDRLEGPSPTYNIPVVLRFPGPVDSDVLRSALSDVVARHEALRTRFPERDGAPVQEVLNAAEAEADLFVAQTPPRLLQDQLRSAARMGFQLESDLPLRAHLFQLPDGSCVLLLVLHHIAADGWSLAPLAADLSAAYRARAEGCAPQWDDLPVQYGDYALWQRRLLGDPDDPDSTAAQQFAYWAEQLAGLPDELDLPYDRPRPDTPSRQGRLIHRRLDGALHRRLTELARNHEATLFMVVQAALAAALTRSGAGGDIPVGTVLAGRSDPALSPLVGFFVNTQVLRTRTSGDLAFAELLNRVRDTTKAAHAHQDLPFDHLVERLNPPRHLARHPLFQISLTFEDAAAQEVELAGTRARIERLHLDAAKFDLVFNFSEHRDADGTPDGLDLNVEYSVDLFDSGTAEELADLVGRVLRDAAGDPSRRLSELAAAEPAPAGGEGPGPDDAALTAAVLAVPGVRECAVARRRDADGRLRPVVHAVPERPLTASRLAEAAHRALPALPAPPLVVLVTALPRTPDGTVDAEALDRLPVLDGSLITAWRDRLLAVPAVESATVTVAPVPLPPRPETGPDAAPALLHPVWHPARPAPAQPVVAGAEVAVLAGRDRRTAEELAELIRRHGGRGTVLDGAADGSPLEGLRALPAPPDRVIDLTRLDDDAPAADVPDAADPLGGLLDLITALSGIDGAPRTTALTVAARTGPRPRPDHAACVALLMSAAQEQPGLAARWIEVRTADAGPARLAERLFAELAPGAEAHVALDGDRRWVSRLAELPPESAASRPSAAVIEPGGHHLVTGGLGGTGVELARHLLTRYGARLTLVGRTPAERHLRRDVLAELRALGDVRYLAADIADAEEVRRLLAEAGEPDAVWHLAGHLADGPVTEATPEQRQAVWQAKVAGARHLTEALGHRRGMLFVSFSSINGYFGGARTGLYAAANAWLDALAVHQRRMGLRGHSLAWSMWEETGMSRGYALRELTEARGYRVLPPRQALAGLDAALRHDTPHLLIGPDPAAPWVRAHLPGPALPLERLAATVTTRAGHPVPAVAEAALPDPFGTPTTCAVRVGEAAPAQDAPAGGRADELLPALTAIWAETLGREQVGPDDSFFDLGGHSILLVNLRSLIQRRLGHDVSLADVFSHPAPAAMARHLASAGEPAAGDRGDPAAGAQRAVRQKQARARNRAAAQRKAHRDG</sequence>
<keyword evidence="3" id="KW-0596">Phosphopantetheine</keyword>
<dbReference type="FunFam" id="3.30.300.30:FF:000010">
    <property type="entry name" value="Enterobactin synthetase component F"/>
    <property type="match status" value="1"/>
</dbReference>
<proteinExistence type="inferred from homology"/>
<dbReference type="InterPro" id="IPR042099">
    <property type="entry name" value="ANL_N_sf"/>
</dbReference>
<dbReference type="Gene3D" id="3.40.50.720">
    <property type="entry name" value="NAD(P)-binding Rossmann-like Domain"/>
    <property type="match status" value="2"/>
</dbReference>
<feature type="domain" description="Carrier" evidence="6">
    <location>
        <begin position="995"/>
        <end position="1072"/>
    </location>
</feature>
<dbReference type="EMBL" id="JACHNE010000001">
    <property type="protein sequence ID" value="MBB5792200.1"/>
    <property type="molecule type" value="Genomic_DNA"/>
</dbReference>
<feature type="compositionally biased region" description="Low complexity" evidence="5">
    <location>
        <begin position="2780"/>
        <end position="2792"/>
    </location>
</feature>
<dbReference type="SMART" id="SM00823">
    <property type="entry name" value="PKS_PP"/>
    <property type="match status" value="3"/>
</dbReference>
<evidence type="ECO:0000256" key="5">
    <source>
        <dbReference type="SAM" id="MobiDB-lite"/>
    </source>
</evidence>
<dbReference type="SUPFAM" id="SSF47336">
    <property type="entry name" value="ACP-like"/>
    <property type="match status" value="3"/>
</dbReference>
<comment type="caution">
    <text evidence="7">The sequence shown here is derived from an EMBL/GenBank/DDBJ whole genome shotgun (WGS) entry which is preliminary data.</text>
</comment>
<comment type="cofactor">
    <cofactor evidence="1">
        <name>pantetheine 4'-phosphate</name>
        <dbReference type="ChEBI" id="CHEBI:47942"/>
    </cofactor>
</comment>
<dbReference type="InterPro" id="IPR013968">
    <property type="entry name" value="PKS_KR"/>
</dbReference>
<dbReference type="SUPFAM" id="SSF52777">
    <property type="entry name" value="CoA-dependent acyltransferases"/>
    <property type="match status" value="6"/>
</dbReference>
<evidence type="ECO:0000259" key="6">
    <source>
        <dbReference type="PROSITE" id="PS50075"/>
    </source>
</evidence>
<feature type="region of interest" description="Disordered" evidence="5">
    <location>
        <begin position="3322"/>
        <end position="3341"/>
    </location>
</feature>
<evidence type="ECO:0000256" key="2">
    <source>
        <dbReference type="ARBA" id="ARBA00006432"/>
    </source>
</evidence>
<dbReference type="PROSITE" id="PS00012">
    <property type="entry name" value="PHOSPHOPANTETHEINE"/>
    <property type="match status" value="2"/>
</dbReference>
<evidence type="ECO:0000256" key="3">
    <source>
        <dbReference type="ARBA" id="ARBA00022450"/>
    </source>
</evidence>
<dbReference type="InterPro" id="IPR025110">
    <property type="entry name" value="AMP-bd_C"/>
</dbReference>
<dbReference type="PANTHER" id="PTHR45527:SF14">
    <property type="entry name" value="PLIPASTATIN SYNTHASE SUBUNIT B"/>
    <property type="match status" value="1"/>
</dbReference>
<dbReference type="Pfam" id="PF00550">
    <property type="entry name" value="PP-binding"/>
    <property type="match status" value="3"/>
</dbReference>
<evidence type="ECO:0000256" key="1">
    <source>
        <dbReference type="ARBA" id="ARBA00001957"/>
    </source>
</evidence>
<dbReference type="InterPro" id="IPR006162">
    <property type="entry name" value="Ppantetheine_attach_site"/>
</dbReference>
<dbReference type="InterPro" id="IPR036736">
    <property type="entry name" value="ACP-like_sf"/>
</dbReference>
<feature type="region of interest" description="Disordered" evidence="5">
    <location>
        <begin position="1672"/>
        <end position="1706"/>
    </location>
</feature>
<feature type="compositionally biased region" description="Basic residues" evidence="5">
    <location>
        <begin position="4067"/>
        <end position="4088"/>
    </location>
</feature>
<feature type="region of interest" description="Disordered" evidence="5">
    <location>
        <begin position="2780"/>
        <end position="2802"/>
    </location>
</feature>
<dbReference type="Gene3D" id="3.30.559.10">
    <property type="entry name" value="Chloramphenicol acetyltransferase-like domain"/>
    <property type="match status" value="3"/>
</dbReference>
<dbReference type="SUPFAM" id="SSF56801">
    <property type="entry name" value="Acetyl-CoA synthetase-like"/>
    <property type="match status" value="4"/>
</dbReference>
<dbReference type="InterPro" id="IPR000873">
    <property type="entry name" value="AMP-dep_synth/lig_dom"/>
</dbReference>
<evidence type="ECO:0000256" key="4">
    <source>
        <dbReference type="ARBA" id="ARBA00022553"/>
    </source>
</evidence>
<dbReference type="RefSeq" id="WP_184979699.1">
    <property type="nucleotide sequence ID" value="NZ_JACHNE010000001.1"/>
</dbReference>
<dbReference type="InterPro" id="IPR001242">
    <property type="entry name" value="Condensation_dom"/>
</dbReference>
<feature type="domain" description="Carrier" evidence="6">
    <location>
        <begin position="2799"/>
        <end position="2874"/>
    </location>
</feature>
<dbReference type="Gene3D" id="1.10.1200.10">
    <property type="entry name" value="ACP-like"/>
    <property type="match status" value="3"/>
</dbReference>
<dbReference type="InterPro" id="IPR057326">
    <property type="entry name" value="KR_dom"/>
</dbReference>
<dbReference type="GO" id="GO:0008610">
    <property type="term" value="P:lipid biosynthetic process"/>
    <property type="evidence" value="ECO:0007669"/>
    <property type="project" value="UniProtKB-ARBA"/>
</dbReference>
<dbReference type="PROSITE" id="PS50075">
    <property type="entry name" value="CARRIER"/>
    <property type="match status" value="3"/>
</dbReference>
<dbReference type="FunFam" id="3.40.50.980:FF:000001">
    <property type="entry name" value="Non-ribosomal peptide synthetase"/>
    <property type="match status" value="1"/>
</dbReference>
<dbReference type="InterPro" id="IPR036291">
    <property type="entry name" value="NAD(P)-bd_dom_sf"/>
</dbReference>